<gene>
    <name evidence="1" type="ORF">pdam_00002107</name>
</gene>
<keyword evidence="2" id="KW-1185">Reference proteome</keyword>
<comment type="caution">
    <text evidence="1">The sequence shown here is derived from an EMBL/GenBank/DDBJ whole genome shotgun (WGS) entry which is preliminary data.</text>
</comment>
<dbReference type="Proteomes" id="UP000275408">
    <property type="component" value="Unassembled WGS sequence"/>
</dbReference>
<evidence type="ECO:0000313" key="1">
    <source>
        <dbReference type="EMBL" id="RMX47523.1"/>
    </source>
</evidence>
<dbReference type="AlphaFoldDB" id="A0A3M6U1G6"/>
<sequence length="102" mass="11814">MMVNITVDNQKANFLYLGKGFPLKRLIKLPEGEDGCGNCYYKVPRCKENYCLRHAGDKMLNITLKEITKSMEGFYRLYPYCLGPNHNCTTHQPLKSFMLNTK</sequence>
<dbReference type="EMBL" id="RCHS01002416">
    <property type="protein sequence ID" value="RMX47523.1"/>
    <property type="molecule type" value="Genomic_DNA"/>
</dbReference>
<protein>
    <submittedName>
        <fullName evidence="1">Uncharacterized protein</fullName>
    </submittedName>
</protein>
<organism evidence="1 2">
    <name type="scientific">Pocillopora damicornis</name>
    <name type="common">Cauliflower coral</name>
    <name type="synonym">Millepora damicornis</name>
    <dbReference type="NCBI Taxonomy" id="46731"/>
    <lineage>
        <taxon>Eukaryota</taxon>
        <taxon>Metazoa</taxon>
        <taxon>Cnidaria</taxon>
        <taxon>Anthozoa</taxon>
        <taxon>Hexacorallia</taxon>
        <taxon>Scleractinia</taxon>
        <taxon>Astrocoeniina</taxon>
        <taxon>Pocilloporidae</taxon>
        <taxon>Pocillopora</taxon>
    </lineage>
</organism>
<feature type="non-terminal residue" evidence="1">
    <location>
        <position position="102"/>
    </location>
</feature>
<accession>A0A3M6U1G6</accession>
<reference evidence="1 2" key="1">
    <citation type="journal article" date="2018" name="Sci. Rep.">
        <title>Comparative analysis of the Pocillopora damicornis genome highlights role of immune system in coral evolution.</title>
        <authorList>
            <person name="Cunning R."/>
            <person name="Bay R.A."/>
            <person name="Gillette P."/>
            <person name="Baker A.C."/>
            <person name="Traylor-Knowles N."/>
        </authorList>
    </citation>
    <scope>NUCLEOTIDE SEQUENCE [LARGE SCALE GENOMIC DNA]</scope>
    <source>
        <strain evidence="1">RSMAS</strain>
        <tissue evidence="1">Whole animal</tissue>
    </source>
</reference>
<proteinExistence type="predicted"/>
<name>A0A3M6U1G6_POCDA</name>
<evidence type="ECO:0000313" key="2">
    <source>
        <dbReference type="Proteomes" id="UP000275408"/>
    </source>
</evidence>
<dbReference type="OrthoDB" id="10430706at2759"/>